<feature type="transmembrane region" description="Helical" evidence="11">
    <location>
        <begin position="194"/>
        <end position="215"/>
    </location>
</feature>
<protein>
    <recommendedName>
        <fullName evidence="11">Bidirectional sugar transporter SWEET</fullName>
    </recommendedName>
</protein>
<dbReference type="PANTHER" id="PTHR10791:SF30">
    <property type="entry name" value="SUGAR TRANSPORTER SWEET1"/>
    <property type="match status" value="1"/>
</dbReference>
<comment type="function">
    <text evidence="10">Mediates both low-affinity uptake and efflux of sugar across the plasma membrane.</text>
</comment>
<evidence type="ECO:0000256" key="7">
    <source>
        <dbReference type="ARBA" id="ARBA00022737"/>
    </source>
</evidence>
<dbReference type="Pfam" id="PF03083">
    <property type="entry name" value="MtN3_slv"/>
    <property type="match status" value="2"/>
</dbReference>
<evidence type="ECO:0000256" key="11">
    <source>
        <dbReference type="RuleBase" id="RU910715"/>
    </source>
</evidence>
<keyword evidence="6 11" id="KW-0812">Transmembrane</keyword>
<dbReference type="EMBL" id="BAABME010012898">
    <property type="protein sequence ID" value="GAA0185626.1"/>
    <property type="molecule type" value="Genomic_DNA"/>
</dbReference>
<evidence type="ECO:0000256" key="5">
    <source>
        <dbReference type="ARBA" id="ARBA00022597"/>
    </source>
</evidence>
<feature type="transmembrane region" description="Helical" evidence="11">
    <location>
        <begin position="135"/>
        <end position="156"/>
    </location>
</feature>
<feature type="transmembrane region" description="Helical" evidence="11">
    <location>
        <begin position="73"/>
        <end position="95"/>
    </location>
</feature>
<keyword evidence="3 11" id="KW-0813">Transport</keyword>
<proteinExistence type="inferred from homology"/>
<evidence type="ECO:0000256" key="3">
    <source>
        <dbReference type="ARBA" id="ARBA00022448"/>
    </source>
</evidence>
<accession>A0AAV3S0H2</accession>
<dbReference type="PANTHER" id="PTHR10791">
    <property type="entry name" value="RAG1-ACTIVATING PROTEIN 1"/>
    <property type="match status" value="1"/>
</dbReference>
<feature type="transmembrane region" description="Helical" evidence="11">
    <location>
        <begin position="47"/>
        <end position="67"/>
    </location>
</feature>
<dbReference type="Proteomes" id="UP001454036">
    <property type="component" value="Unassembled WGS sequence"/>
</dbReference>
<evidence type="ECO:0000313" key="12">
    <source>
        <dbReference type="EMBL" id="GAA0185626.1"/>
    </source>
</evidence>
<organism evidence="12 13">
    <name type="scientific">Lithospermum erythrorhizon</name>
    <name type="common">Purple gromwell</name>
    <name type="synonym">Lithospermum officinale var. erythrorhizon</name>
    <dbReference type="NCBI Taxonomy" id="34254"/>
    <lineage>
        <taxon>Eukaryota</taxon>
        <taxon>Viridiplantae</taxon>
        <taxon>Streptophyta</taxon>
        <taxon>Embryophyta</taxon>
        <taxon>Tracheophyta</taxon>
        <taxon>Spermatophyta</taxon>
        <taxon>Magnoliopsida</taxon>
        <taxon>eudicotyledons</taxon>
        <taxon>Gunneridae</taxon>
        <taxon>Pentapetalae</taxon>
        <taxon>asterids</taxon>
        <taxon>lamiids</taxon>
        <taxon>Boraginales</taxon>
        <taxon>Boraginaceae</taxon>
        <taxon>Boraginoideae</taxon>
        <taxon>Lithospermeae</taxon>
        <taxon>Lithospermum</taxon>
    </lineage>
</organism>
<evidence type="ECO:0000256" key="6">
    <source>
        <dbReference type="ARBA" id="ARBA00022692"/>
    </source>
</evidence>
<comment type="subcellular location">
    <subcellularLocation>
        <location evidence="1 11">Cell membrane</location>
        <topology evidence="1 11">Multi-pass membrane protein</topology>
    </subcellularLocation>
</comment>
<evidence type="ECO:0000256" key="4">
    <source>
        <dbReference type="ARBA" id="ARBA00022475"/>
    </source>
</evidence>
<dbReference type="GO" id="GO:0051260">
    <property type="term" value="P:protein homooligomerization"/>
    <property type="evidence" value="ECO:0007669"/>
    <property type="project" value="UniProtKB-ARBA"/>
</dbReference>
<gene>
    <name evidence="12" type="ORF">LIER_32914</name>
</gene>
<dbReference type="GO" id="GO:0051119">
    <property type="term" value="F:sugar transmembrane transporter activity"/>
    <property type="evidence" value="ECO:0007669"/>
    <property type="project" value="InterPro"/>
</dbReference>
<evidence type="ECO:0000256" key="10">
    <source>
        <dbReference type="ARBA" id="ARBA00037238"/>
    </source>
</evidence>
<dbReference type="Gene3D" id="1.20.1280.290">
    <property type="match status" value="2"/>
</dbReference>
<dbReference type="InterPro" id="IPR047664">
    <property type="entry name" value="SWEET"/>
</dbReference>
<keyword evidence="13" id="KW-1185">Reference proteome</keyword>
<keyword evidence="4" id="KW-1003">Cell membrane</keyword>
<keyword evidence="9 11" id="KW-0472">Membrane</keyword>
<keyword evidence="8 11" id="KW-1133">Transmembrane helix</keyword>
<evidence type="ECO:0000256" key="8">
    <source>
        <dbReference type="ARBA" id="ARBA00022989"/>
    </source>
</evidence>
<keyword evidence="5 11" id="KW-0762">Sugar transport</keyword>
<evidence type="ECO:0000256" key="2">
    <source>
        <dbReference type="ARBA" id="ARBA00007809"/>
    </source>
</evidence>
<dbReference type="InterPro" id="IPR004316">
    <property type="entry name" value="SWEET_rpt"/>
</dbReference>
<evidence type="ECO:0000256" key="1">
    <source>
        <dbReference type="ARBA" id="ARBA00004651"/>
    </source>
</evidence>
<feature type="transmembrane region" description="Helical" evidence="11">
    <location>
        <begin position="168"/>
        <end position="188"/>
    </location>
</feature>
<comment type="caution">
    <text evidence="12">The sequence shown here is derived from an EMBL/GenBank/DDBJ whole genome shotgun (WGS) entry which is preliminary data.</text>
</comment>
<sequence>MVTHAVHTARTIIGIIGNVISFFLFASPMPTLWRIYKKKSSEEFHPYPYIASVMNCLFWIFYGLPIVHPDSTLVITINSVGLVLELIYLSIFFFFTHKKYRLHIFGLLVAEAILLAIVAALTLKFCHTHKKRSMVVGIVCVIFGVIMYSAPLSIMAKVIKTKSVEFMPFWLSVAAFSNGITWTIYALLEFDLYILISNGLGGVSGALQLILYAWYNKRTPAVEEDDEGTVKQSAVQLEVKLPA</sequence>
<keyword evidence="7" id="KW-0677">Repeat</keyword>
<dbReference type="GO" id="GO:0005886">
    <property type="term" value="C:plasma membrane"/>
    <property type="evidence" value="ECO:0007669"/>
    <property type="project" value="UniProtKB-SubCell"/>
</dbReference>
<dbReference type="AlphaFoldDB" id="A0AAV3S0H2"/>
<feature type="transmembrane region" description="Helical" evidence="11">
    <location>
        <begin position="102"/>
        <end position="123"/>
    </location>
</feature>
<feature type="transmembrane region" description="Helical" evidence="11">
    <location>
        <begin position="12"/>
        <end position="35"/>
    </location>
</feature>
<evidence type="ECO:0000256" key="9">
    <source>
        <dbReference type="ARBA" id="ARBA00023136"/>
    </source>
</evidence>
<comment type="similarity">
    <text evidence="2 11">Belongs to the SWEET sugar transporter family.</text>
</comment>
<dbReference type="FunFam" id="1.20.1280.290:FF:000001">
    <property type="entry name" value="Bidirectional sugar transporter SWEET"/>
    <property type="match status" value="1"/>
</dbReference>
<evidence type="ECO:0000313" key="13">
    <source>
        <dbReference type="Proteomes" id="UP001454036"/>
    </source>
</evidence>
<reference evidence="12 13" key="1">
    <citation type="submission" date="2024-01" db="EMBL/GenBank/DDBJ databases">
        <title>The complete chloroplast genome sequence of Lithospermum erythrorhizon: insights into the phylogenetic relationship among Boraginaceae species and the maternal lineages of purple gromwells.</title>
        <authorList>
            <person name="Okada T."/>
            <person name="Watanabe K."/>
        </authorList>
    </citation>
    <scope>NUCLEOTIDE SEQUENCE [LARGE SCALE GENOMIC DNA]</scope>
</reference>
<name>A0AAV3S0H2_LITER</name>
<comment type="function">
    <text evidence="11">Mediates both low-affinity uptake and efflux of sugar across the membrane.</text>
</comment>
<dbReference type="FunFam" id="1.20.1280.290:FF:000002">
    <property type="entry name" value="Bidirectional sugar transporter SWEET"/>
    <property type="match status" value="1"/>
</dbReference>